<organism evidence="2 3">
    <name type="scientific">Parvularcula marina</name>
    <dbReference type="NCBI Taxonomy" id="2292771"/>
    <lineage>
        <taxon>Bacteria</taxon>
        <taxon>Pseudomonadati</taxon>
        <taxon>Pseudomonadota</taxon>
        <taxon>Alphaproteobacteria</taxon>
        <taxon>Parvularculales</taxon>
        <taxon>Parvularculaceae</taxon>
        <taxon>Parvularcula</taxon>
    </lineage>
</organism>
<dbReference type="OrthoDB" id="8224439at2"/>
<dbReference type="AlphaFoldDB" id="A0A371RHP1"/>
<reference evidence="2 3" key="1">
    <citation type="submission" date="2018-08" db="EMBL/GenBank/DDBJ databases">
        <title>Parvularcula sp. SM1705, isolated from surface water of the South Sea China.</title>
        <authorList>
            <person name="Sun L."/>
        </authorList>
    </citation>
    <scope>NUCLEOTIDE SEQUENCE [LARGE SCALE GENOMIC DNA]</scope>
    <source>
        <strain evidence="2 3">SM1705</strain>
    </source>
</reference>
<comment type="caution">
    <text evidence="2">The sequence shown here is derived from an EMBL/GenBank/DDBJ whole genome shotgun (WGS) entry which is preliminary data.</text>
</comment>
<protein>
    <submittedName>
        <fullName evidence="2">Uncharacterized protein</fullName>
    </submittedName>
</protein>
<evidence type="ECO:0000313" key="3">
    <source>
        <dbReference type="Proteomes" id="UP000264589"/>
    </source>
</evidence>
<dbReference type="EMBL" id="QUQO01000001">
    <property type="protein sequence ID" value="RFB04952.1"/>
    <property type="molecule type" value="Genomic_DNA"/>
</dbReference>
<accession>A0A371RHP1</accession>
<feature type="region of interest" description="Disordered" evidence="1">
    <location>
        <begin position="25"/>
        <end position="61"/>
    </location>
</feature>
<sequence>MRRAHLPVFALLLGLAACGGKDEEAEVSEPAAAPIEKPARDKQAAPSGTPANETSAVAPEKLPANGKVIPLTPEGWGVLKIGMTRDEITAAMGPDSEPGLAGGPDPAACDQYHPENAPTDMLVMLENDVVTRISVMQDSNVVSEWNIGIGAEAAKVKAAYPDADISPHKYQDAPAEYITAWSANGPSGDESYTDDPAARGIRYEIGDDGKVMAIHAGGPSIQYVEGCL</sequence>
<dbReference type="Proteomes" id="UP000264589">
    <property type="component" value="Unassembled WGS sequence"/>
</dbReference>
<dbReference type="InParanoid" id="A0A371RHP1"/>
<dbReference type="PROSITE" id="PS51257">
    <property type="entry name" value="PROKAR_LIPOPROTEIN"/>
    <property type="match status" value="1"/>
</dbReference>
<name>A0A371RHP1_9PROT</name>
<keyword evidence="3" id="KW-1185">Reference proteome</keyword>
<evidence type="ECO:0000256" key="1">
    <source>
        <dbReference type="SAM" id="MobiDB-lite"/>
    </source>
</evidence>
<proteinExistence type="predicted"/>
<evidence type="ECO:0000313" key="2">
    <source>
        <dbReference type="EMBL" id="RFB04952.1"/>
    </source>
</evidence>
<gene>
    <name evidence="2" type="ORF">DX908_06415</name>
</gene>
<dbReference type="RefSeq" id="WP_116391583.1">
    <property type="nucleotide sequence ID" value="NZ_QUQO01000001.1"/>
</dbReference>